<proteinExistence type="predicted"/>
<accession>A0AAX3M6L7</accession>
<gene>
    <name evidence="1" type="ORF">PQ456_09460</name>
</gene>
<sequence>MSIDRFILRKLNREADEHTRTNLLRLFVIRIRSAEKQEAGRNKQYIS</sequence>
<protein>
    <submittedName>
        <fullName evidence="1">Uncharacterized protein</fullName>
    </submittedName>
</protein>
<reference evidence="1 2" key="1">
    <citation type="submission" date="2023-02" db="EMBL/GenBank/DDBJ databases">
        <title>Genome sequence of Paenibacillus kyungheensis KACC 18744.</title>
        <authorList>
            <person name="Kim S."/>
            <person name="Heo J."/>
            <person name="Kwon S.-W."/>
        </authorList>
    </citation>
    <scope>NUCLEOTIDE SEQUENCE [LARGE SCALE GENOMIC DNA]</scope>
    <source>
        <strain evidence="1 2">KACC 18744</strain>
    </source>
</reference>
<dbReference type="AlphaFoldDB" id="A0AAX3M6L7"/>
<dbReference type="EMBL" id="CP117416">
    <property type="protein sequence ID" value="WCT57715.1"/>
    <property type="molecule type" value="Genomic_DNA"/>
</dbReference>
<keyword evidence="2" id="KW-1185">Reference proteome</keyword>
<evidence type="ECO:0000313" key="1">
    <source>
        <dbReference type="EMBL" id="WCT57715.1"/>
    </source>
</evidence>
<dbReference type="Proteomes" id="UP001220509">
    <property type="component" value="Chromosome"/>
</dbReference>
<dbReference type="RefSeq" id="WP_273615885.1">
    <property type="nucleotide sequence ID" value="NZ_CP117416.1"/>
</dbReference>
<organism evidence="1 2">
    <name type="scientific">Paenibacillus kyungheensis</name>
    <dbReference type="NCBI Taxonomy" id="1452732"/>
    <lineage>
        <taxon>Bacteria</taxon>
        <taxon>Bacillati</taxon>
        <taxon>Bacillota</taxon>
        <taxon>Bacilli</taxon>
        <taxon>Bacillales</taxon>
        <taxon>Paenibacillaceae</taxon>
        <taxon>Paenibacillus</taxon>
    </lineage>
</organism>
<name>A0AAX3M6L7_9BACL</name>
<dbReference type="KEGG" id="pka:PQ456_09460"/>
<evidence type="ECO:0000313" key="2">
    <source>
        <dbReference type="Proteomes" id="UP001220509"/>
    </source>
</evidence>